<protein>
    <submittedName>
        <fullName evidence="1">Uncharacterized protein</fullName>
    </submittedName>
</protein>
<proteinExistence type="predicted"/>
<reference evidence="1" key="2">
    <citation type="journal article" date="2015" name="Data Brief">
        <title>Shoot transcriptome of the giant reed, Arundo donax.</title>
        <authorList>
            <person name="Barrero R.A."/>
            <person name="Guerrero F.D."/>
            <person name="Moolhuijzen P."/>
            <person name="Goolsby J.A."/>
            <person name="Tidwell J."/>
            <person name="Bellgard S.E."/>
            <person name="Bellgard M.I."/>
        </authorList>
    </citation>
    <scope>NUCLEOTIDE SEQUENCE</scope>
    <source>
        <tissue evidence="1">Shoot tissue taken approximately 20 cm above the soil surface</tissue>
    </source>
</reference>
<organism evidence="1">
    <name type="scientific">Arundo donax</name>
    <name type="common">Giant reed</name>
    <name type="synonym">Donax arundinaceus</name>
    <dbReference type="NCBI Taxonomy" id="35708"/>
    <lineage>
        <taxon>Eukaryota</taxon>
        <taxon>Viridiplantae</taxon>
        <taxon>Streptophyta</taxon>
        <taxon>Embryophyta</taxon>
        <taxon>Tracheophyta</taxon>
        <taxon>Spermatophyta</taxon>
        <taxon>Magnoliopsida</taxon>
        <taxon>Liliopsida</taxon>
        <taxon>Poales</taxon>
        <taxon>Poaceae</taxon>
        <taxon>PACMAD clade</taxon>
        <taxon>Arundinoideae</taxon>
        <taxon>Arundineae</taxon>
        <taxon>Arundo</taxon>
    </lineage>
</organism>
<dbReference type="EMBL" id="GBRH01255767">
    <property type="protein sequence ID" value="JAD42128.1"/>
    <property type="molecule type" value="Transcribed_RNA"/>
</dbReference>
<evidence type="ECO:0000313" key="1">
    <source>
        <dbReference type="EMBL" id="JAD42128.1"/>
    </source>
</evidence>
<dbReference type="AlphaFoldDB" id="A0A0A8ZWP6"/>
<reference evidence="1" key="1">
    <citation type="submission" date="2014-09" db="EMBL/GenBank/DDBJ databases">
        <authorList>
            <person name="Magalhaes I.L.F."/>
            <person name="Oliveira U."/>
            <person name="Santos F.R."/>
            <person name="Vidigal T.H.D.A."/>
            <person name="Brescovit A.D."/>
            <person name="Santos A.J."/>
        </authorList>
    </citation>
    <scope>NUCLEOTIDE SEQUENCE</scope>
    <source>
        <tissue evidence="1">Shoot tissue taken approximately 20 cm above the soil surface</tissue>
    </source>
</reference>
<accession>A0A0A8ZWP6</accession>
<name>A0A0A8ZWP6_ARUDO</name>
<sequence length="86" mass="8946">MWGGTHRGEELTGLGDALGVRLHGVVSGELAAIDALGVEVAGEFGLREPWRTASSAHHSTSGVASSWWPASRTAASLPVALIEDRI</sequence>